<dbReference type="GO" id="GO:0009279">
    <property type="term" value="C:cell outer membrane"/>
    <property type="evidence" value="ECO:0007669"/>
    <property type="project" value="TreeGrafter"/>
</dbReference>
<dbReference type="InterPro" id="IPR005653">
    <property type="entry name" value="OstA-like_N"/>
</dbReference>
<dbReference type="RefSeq" id="WP_186770290.1">
    <property type="nucleotide sequence ID" value="NZ_JACOMF010000008.1"/>
</dbReference>
<proteinExistence type="predicted"/>
<dbReference type="EMBL" id="JACOMF010000008">
    <property type="protein sequence ID" value="MBC4015515.1"/>
    <property type="molecule type" value="Genomic_DNA"/>
</dbReference>
<evidence type="ECO:0000256" key="2">
    <source>
        <dbReference type="SAM" id="MobiDB-lite"/>
    </source>
</evidence>
<accession>A0A9X0QX59</accession>
<dbReference type="AlphaFoldDB" id="A0A9X0QX59"/>
<name>A0A9X0QX59_9PROT</name>
<dbReference type="GO" id="GO:0015920">
    <property type="term" value="P:lipopolysaccharide transport"/>
    <property type="evidence" value="ECO:0007669"/>
    <property type="project" value="TreeGrafter"/>
</dbReference>
<evidence type="ECO:0000313" key="5">
    <source>
        <dbReference type="Proteomes" id="UP000600101"/>
    </source>
</evidence>
<reference evidence="4" key="1">
    <citation type="submission" date="2020-08" db="EMBL/GenBank/DDBJ databases">
        <authorList>
            <person name="Hu Y."/>
            <person name="Nguyen S.V."/>
            <person name="Li F."/>
            <person name="Fanning S."/>
        </authorList>
    </citation>
    <scope>NUCLEOTIDE SEQUENCE</scope>
    <source>
        <strain evidence="4">SYSU D8009</strain>
    </source>
</reference>
<evidence type="ECO:0000259" key="3">
    <source>
        <dbReference type="Pfam" id="PF03968"/>
    </source>
</evidence>
<dbReference type="GO" id="GO:0017089">
    <property type="term" value="F:glycolipid transfer activity"/>
    <property type="evidence" value="ECO:0007669"/>
    <property type="project" value="TreeGrafter"/>
</dbReference>
<dbReference type="InterPro" id="IPR052037">
    <property type="entry name" value="LPS_export_LptA"/>
</dbReference>
<dbReference type="Proteomes" id="UP000600101">
    <property type="component" value="Unassembled WGS sequence"/>
</dbReference>
<dbReference type="PANTHER" id="PTHR36504:SF1">
    <property type="entry name" value="LIPOPOLYSACCHARIDE EXPORT SYSTEM PROTEIN LPTA"/>
    <property type="match status" value="1"/>
</dbReference>
<keyword evidence="1" id="KW-0732">Signal</keyword>
<feature type="region of interest" description="Disordered" evidence="2">
    <location>
        <begin position="88"/>
        <end position="109"/>
    </location>
</feature>
<dbReference type="Pfam" id="PF03968">
    <property type="entry name" value="LptD_N"/>
    <property type="match status" value="1"/>
</dbReference>
<evidence type="ECO:0000256" key="1">
    <source>
        <dbReference type="ARBA" id="ARBA00022729"/>
    </source>
</evidence>
<dbReference type="Gene3D" id="2.60.450.10">
    <property type="entry name" value="Lipopolysaccharide (LPS) transport protein A like domain"/>
    <property type="match status" value="2"/>
</dbReference>
<feature type="region of interest" description="Disordered" evidence="2">
    <location>
        <begin position="312"/>
        <end position="333"/>
    </location>
</feature>
<dbReference type="GO" id="GO:0030288">
    <property type="term" value="C:outer membrane-bounded periplasmic space"/>
    <property type="evidence" value="ECO:0007669"/>
    <property type="project" value="TreeGrafter"/>
</dbReference>
<protein>
    <recommendedName>
        <fullName evidence="3">Organic solvent tolerance-like N-terminal domain-containing protein</fullName>
    </recommendedName>
</protein>
<sequence>MSAPHPRRTGRVLAALLLGLATFEGALGGVKAQGIDLSQGGPVDVTATDGIEWRQAEQVVIARGDARAARGGVVVTSDRLLARYRQSGAGAAPPATAPASAPGRPAGAAADAALGGSSEIWRLEAEGSVRITTATDTARGDRAVYDIDQAVLVLTGRNLGLTTPQQVITASNSLEYWSQRKMAVARGNAVVVDTAEDRRITADTLVAYFLDGPGEAPAPRPVAEPRQGERNVPGAGRMDRVEAFGNVEIRTPTDVVRGDRGVYSAATGMARLLGNVRITRGDNQLNGREAIVNLHTGVARLVASPGARVQGLVVPNSQTSEDAGRPVTPEGER</sequence>
<feature type="domain" description="Organic solvent tolerance-like N-terminal" evidence="3">
    <location>
        <begin position="171"/>
        <end position="297"/>
    </location>
</feature>
<gene>
    <name evidence="4" type="ORF">H7965_09260</name>
</gene>
<comment type="caution">
    <text evidence="4">The sequence shown here is derived from an EMBL/GenBank/DDBJ whole genome shotgun (WGS) entry which is preliminary data.</text>
</comment>
<organism evidence="4 5">
    <name type="scientific">Siccirubricoccus deserti</name>
    <dbReference type="NCBI Taxonomy" id="2013562"/>
    <lineage>
        <taxon>Bacteria</taxon>
        <taxon>Pseudomonadati</taxon>
        <taxon>Pseudomonadota</taxon>
        <taxon>Alphaproteobacteria</taxon>
        <taxon>Acetobacterales</taxon>
        <taxon>Roseomonadaceae</taxon>
        <taxon>Siccirubricoccus</taxon>
    </lineage>
</organism>
<evidence type="ECO:0000313" key="4">
    <source>
        <dbReference type="EMBL" id="MBC4015515.1"/>
    </source>
</evidence>
<dbReference type="PANTHER" id="PTHR36504">
    <property type="entry name" value="LIPOPOLYSACCHARIDE EXPORT SYSTEM PROTEIN LPTA"/>
    <property type="match status" value="1"/>
</dbReference>
<keyword evidence="5" id="KW-1185">Reference proteome</keyword>